<sequence>MIIDISSQENPVVKHAKQLSKRKFREQHKEYLIEGIRIVRDAMENNQTIKTILFCDDLYHTAGGEDLVRCLAEKGFKLYRLPDKMYKELSGTQNPQGIMAVLPFEEYYPEDVLMKDKGFYLILDRIQDPGNMGTIIRTADAAGVDGVFVTKGSVDIYNGKTIRATMGSIFHLPIVHTGSTSETIAMLKKKGVKVFAASPKAEKYHYEGNYVGPCAIIIGNEANGILWEDIEASDVLIKIPMMGKAESLNASIAASIVMYEVVRQRYQRSISSENFKIITQ</sequence>
<dbReference type="EC" id="2.1.1.-" evidence="5"/>
<gene>
    <name evidence="5" type="ORF">AN619_23640</name>
</gene>
<dbReference type="PATRIC" id="fig|520762.4.peg.2605"/>
<dbReference type="GO" id="GO:0005737">
    <property type="term" value="C:cytoplasm"/>
    <property type="evidence" value="ECO:0007669"/>
    <property type="project" value="UniProtKB-ARBA"/>
</dbReference>
<feature type="domain" description="RNA 2-O ribose methyltransferase substrate binding" evidence="4">
    <location>
        <begin position="32"/>
        <end position="108"/>
    </location>
</feature>
<reference evidence="5 6" key="1">
    <citation type="submission" date="2015-12" db="EMBL/GenBank/DDBJ databases">
        <title>Draft genome sequence of the thermoanaerobe Thermotalea metallivorans, an isolate from the runoff channel of the Great Artesian Basin, Australia.</title>
        <authorList>
            <person name="Patel B.K."/>
        </authorList>
    </citation>
    <scope>NUCLEOTIDE SEQUENCE [LARGE SCALE GENOMIC DNA]</scope>
    <source>
        <strain evidence="5 6">B2-1</strain>
    </source>
</reference>
<dbReference type="GO" id="GO:0032259">
    <property type="term" value="P:methylation"/>
    <property type="evidence" value="ECO:0007669"/>
    <property type="project" value="UniProtKB-KW"/>
</dbReference>
<keyword evidence="6" id="KW-1185">Reference proteome</keyword>
<evidence type="ECO:0000259" key="4">
    <source>
        <dbReference type="SMART" id="SM00967"/>
    </source>
</evidence>
<dbReference type="InterPro" id="IPR029028">
    <property type="entry name" value="Alpha/beta_knot_MTases"/>
</dbReference>
<dbReference type="Gene3D" id="3.40.1280.10">
    <property type="match status" value="1"/>
</dbReference>
<dbReference type="AlphaFoldDB" id="A0A140L1F6"/>
<dbReference type="PANTHER" id="PTHR43191">
    <property type="entry name" value="RRNA METHYLTRANSFERASE 3"/>
    <property type="match status" value="1"/>
</dbReference>
<name>A0A140L1F6_9FIRM</name>
<dbReference type="CDD" id="cd18095">
    <property type="entry name" value="SpoU-like_rRNA-MTase"/>
    <property type="match status" value="1"/>
</dbReference>
<dbReference type="Gene3D" id="3.30.1330.30">
    <property type="match status" value="1"/>
</dbReference>
<dbReference type="InterPro" id="IPR029026">
    <property type="entry name" value="tRNA_m1G_MTases_N"/>
</dbReference>
<evidence type="ECO:0000256" key="1">
    <source>
        <dbReference type="ARBA" id="ARBA00007228"/>
    </source>
</evidence>
<dbReference type="PANTHER" id="PTHR43191:SF2">
    <property type="entry name" value="RRNA METHYLTRANSFERASE 3, MITOCHONDRIAL"/>
    <property type="match status" value="1"/>
</dbReference>
<dbReference type="SUPFAM" id="SSF55315">
    <property type="entry name" value="L30e-like"/>
    <property type="match status" value="1"/>
</dbReference>
<dbReference type="Pfam" id="PF22435">
    <property type="entry name" value="MRM3-like_sub_bind"/>
    <property type="match status" value="1"/>
</dbReference>
<dbReference type="STRING" id="520762.AN619_23640"/>
<dbReference type="InterPro" id="IPR029064">
    <property type="entry name" value="Ribosomal_eL30-like_sf"/>
</dbReference>
<evidence type="ECO:0000256" key="3">
    <source>
        <dbReference type="ARBA" id="ARBA00022679"/>
    </source>
</evidence>
<dbReference type="GO" id="GO:0008173">
    <property type="term" value="F:RNA methyltransferase activity"/>
    <property type="evidence" value="ECO:0007669"/>
    <property type="project" value="InterPro"/>
</dbReference>
<accession>A0A140L1F6</accession>
<dbReference type="Proteomes" id="UP000070456">
    <property type="component" value="Unassembled WGS sequence"/>
</dbReference>
<evidence type="ECO:0000313" key="5">
    <source>
        <dbReference type="EMBL" id="KXG74381.1"/>
    </source>
</evidence>
<dbReference type="GO" id="GO:0003723">
    <property type="term" value="F:RNA binding"/>
    <property type="evidence" value="ECO:0007669"/>
    <property type="project" value="InterPro"/>
</dbReference>
<dbReference type="SMART" id="SM00967">
    <property type="entry name" value="SpoU_sub_bind"/>
    <property type="match status" value="1"/>
</dbReference>
<proteinExistence type="inferred from homology"/>
<dbReference type="RefSeq" id="WP_157065005.1">
    <property type="nucleotide sequence ID" value="NZ_LOEE01000055.1"/>
</dbReference>
<organism evidence="5 6">
    <name type="scientific">Thermotalea metallivorans</name>
    <dbReference type="NCBI Taxonomy" id="520762"/>
    <lineage>
        <taxon>Bacteria</taxon>
        <taxon>Bacillati</taxon>
        <taxon>Bacillota</taxon>
        <taxon>Clostridia</taxon>
        <taxon>Peptostreptococcales</taxon>
        <taxon>Thermotaleaceae</taxon>
        <taxon>Thermotalea</taxon>
    </lineage>
</organism>
<dbReference type="EMBL" id="LOEE01000055">
    <property type="protein sequence ID" value="KXG74381.1"/>
    <property type="molecule type" value="Genomic_DNA"/>
</dbReference>
<dbReference type="OrthoDB" id="9785673at2"/>
<dbReference type="InterPro" id="IPR053888">
    <property type="entry name" value="MRM3-like_sub_bind"/>
</dbReference>
<evidence type="ECO:0000313" key="6">
    <source>
        <dbReference type="Proteomes" id="UP000070456"/>
    </source>
</evidence>
<dbReference type="InterPro" id="IPR013123">
    <property type="entry name" value="SpoU_subst-bd"/>
</dbReference>
<dbReference type="Pfam" id="PF00588">
    <property type="entry name" value="SpoU_methylase"/>
    <property type="match status" value="1"/>
</dbReference>
<dbReference type="SUPFAM" id="SSF75217">
    <property type="entry name" value="alpha/beta knot"/>
    <property type="match status" value="1"/>
</dbReference>
<comment type="similarity">
    <text evidence="1">Belongs to the class IV-like SAM-binding methyltransferase superfamily. RNA methyltransferase TrmH family.</text>
</comment>
<keyword evidence="2 5" id="KW-0489">Methyltransferase</keyword>
<dbReference type="InterPro" id="IPR051259">
    <property type="entry name" value="rRNA_Methyltransferase"/>
</dbReference>
<comment type="caution">
    <text evidence="5">The sequence shown here is derived from an EMBL/GenBank/DDBJ whole genome shotgun (WGS) entry which is preliminary data.</text>
</comment>
<dbReference type="GO" id="GO:0006396">
    <property type="term" value="P:RNA processing"/>
    <property type="evidence" value="ECO:0007669"/>
    <property type="project" value="InterPro"/>
</dbReference>
<protein>
    <submittedName>
        <fullName evidence="5">Putative TrmH family tRNA/rRNA methyltransferase</fullName>
        <ecNumber evidence="5">2.1.1.-</ecNumber>
    </submittedName>
</protein>
<dbReference type="InterPro" id="IPR001537">
    <property type="entry name" value="SpoU_MeTrfase"/>
</dbReference>
<evidence type="ECO:0000256" key="2">
    <source>
        <dbReference type="ARBA" id="ARBA00022603"/>
    </source>
</evidence>
<keyword evidence="3 5" id="KW-0808">Transferase</keyword>